<dbReference type="Proteomes" id="UP000887576">
    <property type="component" value="Unplaced"/>
</dbReference>
<protein>
    <submittedName>
        <fullName evidence="2">SWI/SNF-like complex subunit BAF250 C-terminal domain-containing protein</fullName>
    </submittedName>
</protein>
<sequence>MRICKHGRRTTNLEFALVIINAVCQASEFACIVAAYDTKLVRNTIMFLEFSDAAMFNIVTQRGMHYLKENQEVIGTTFGMLRRACSLLYAIIGVTKNANKNIGTLINLTLTTLNIDQFVSQYMDTRVAGMVSAILHLACQANFDGETGKNTDVPETPLVEPHILFPGRYALPKTRRKDEPKNEEPPPVSKLETMEVDNSVKDMDCHTNFSSISNEFQTMENGSSEVYSNGINSHDRVLKRFIQSKD</sequence>
<reference evidence="2" key="1">
    <citation type="submission" date="2022-11" db="UniProtKB">
        <authorList>
            <consortium name="WormBaseParasite"/>
        </authorList>
    </citation>
    <scope>IDENTIFICATION</scope>
</reference>
<proteinExistence type="predicted"/>
<organism evidence="1 2">
    <name type="scientific">Panagrolaimus sp. JU765</name>
    <dbReference type="NCBI Taxonomy" id="591449"/>
    <lineage>
        <taxon>Eukaryota</taxon>
        <taxon>Metazoa</taxon>
        <taxon>Ecdysozoa</taxon>
        <taxon>Nematoda</taxon>
        <taxon>Chromadorea</taxon>
        <taxon>Rhabditida</taxon>
        <taxon>Tylenchina</taxon>
        <taxon>Panagrolaimomorpha</taxon>
        <taxon>Panagrolaimoidea</taxon>
        <taxon>Panagrolaimidae</taxon>
        <taxon>Panagrolaimus</taxon>
    </lineage>
</organism>
<evidence type="ECO:0000313" key="2">
    <source>
        <dbReference type="WBParaSite" id="JU765_v2.g16502.t1"/>
    </source>
</evidence>
<name>A0AC34QIM9_9BILA</name>
<dbReference type="WBParaSite" id="JU765_v2.g16502.t1">
    <property type="protein sequence ID" value="JU765_v2.g16502.t1"/>
    <property type="gene ID" value="JU765_v2.g16502"/>
</dbReference>
<evidence type="ECO:0000313" key="1">
    <source>
        <dbReference type="Proteomes" id="UP000887576"/>
    </source>
</evidence>
<accession>A0AC34QIM9</accession>